<reference evidence="2" key="1">
    <citation type="submission" date="2024-06" db="EMBL/GenBank/DDBJ databases">
        <authorList>
            <person name="Sun Y."/>
        </authorList>
    </citation>
    <scope>NUCLEOTIDE SEQUENCE</scope>
    <source>
        <strain evidence="2">IGA1.0</strain>
    </source>
</reference>
<name>A0AAU7QHZ7_9GAMM</name>
<dbReference type="AlphaFoldDB" id="A0AAU7QHZ7"/>
<protein>
    <submittedName>
        <fullName evidence="2">Tetratricopeptide repeat protein</fullName>
    </submittedName>
</protein>
<accession>A0AAU7QHZ7</accession>
<dbReference type="SMART" id="SM00028">
    <property type="entry name" value="TPR"/>
    <property type="match status" value="2"/>
</dbReference>
<dbReference type="InterPro" id="IPR019734">
    <property type="entry name" value="TPR_rpt"/>
</dbReference>
<gene>
    <name evidence="2" type="ORF">ABNK63_09735</name>
</gene>
<dbReference type="PROSITE" id="PS50005">
    <property type="entry name" value="TPR"/>
    <property type="match status" value="1"/>
</dbReference>
<feature type="repeat" description="TPR" evidence="1">
    <location>
        <begin position="408"/>
        <end position="441"/>
    </location>
</feature>
<evidence type="ECO:0000256" key="1">
    <source>
        <dbReference type="PROSITE-ProRule" id="PRU00339"/>
    </source>
</evidence>
<organism evidence="2">
    <name type="scientific">Rhodanobacter sp. IGA1.0</name>
    <dbReference type="NCBI Taxonomy" id="3158582"/>
    <lineage>
        <taxon>Bacteria</taxon>
        <taxon>Pseudomonadati</taxon>
        <taxon>Pseudomonadota</taxon>
        <taxon>Gammaproteobacteria</taxon>
        <taxon>Lysobacterales</taxon>
        <taxon>Rhodanobacteraceae</taxon>
        <taxon>Rhodanobacter</taxon>
    </lineage>
</organism>
<dbReference type="SUPFAM" id="SSF48452">
    <property type="entry name" value="TPR-like"/>
    <property type="match status" value="1"/>
</dbReference>
<dbReference type="Gene3D" id="1.25.40.10">
    <property type="entry name" value="Tetratricopeptide repeat domain"/>
    <property type="match status" value="1"/>
</dbReference>
<dbReference type="Pfam" id="PF13428">
    <property type="entry name" value="TPR_14"/>
    <property type="match status" value="1"/>
</dbReference>
<proteinExistence type="predicted"/>
<dbReference type="EMBL" id="CP157948">
    <property type="protein sequence ID" value="XBS88694.1"/>
    <property type="molecule type" value="Genomic_DNA"/>
</dbReference>
<dbReference type="InterPro" id="IPR011990">
    <property type="entry name" value="TPR-like_helical_dom_sf"/>
</dbReference>
<dbReference type="RefSeq" id="WP_350015506.1">
    <property type="nucleotide sequence ID" value="NZ_CP157948.1"/>
</dbReference>
<evidence type="ECO:0000313" key="2">
    <source>
        <dbReference type="EMBL" id="XBS88694.1"/>
    </source>
</evidence>
<sequence>MTALQRGLLIAALVLLGLGEWIWNMHLVQSQVRQMVQAQAAKPHDRPSSLPAHKFTREQGYAFIAALKKAEAIVDPLQRCLAYPDPPDSHWSRDAVVAYCHYRLQPRLTFAEAQSLIQHGKAAELDHRLAAALHAQQTDPDSRGLLDRIYQDAFLNGSFEVRPTLDAWKRDAPDSAFAFAASGTAYVAMAAEARGENYLSDTPDSQVQAMDKLLAQADSDLRRAIALDPKVTPSYAALIHAGGMGYGRDYVDAAIRDALAAVPDDYSSYSMALWARQPNWGGSYAAMDQLAAQARARAPNNPLMKVLSTERPFQQVWRCDCSRADEMAAYPHAVDELTSSSNLLGIGRMASKYRDQTMALIYQSEALRFTPGDEDARVNRAFALVDYDESAWAAADLSQLLDHSPGNTRALDARANAYEMQGDYRRAEQDFRAMLALNPGDMRALGKLGDMFVNWEKNWDKGWAVADQLIREQPQNPYGLLLRAGIQEQQPRGGLNVTVDQLQTRFGKDPNMAKILVRMRAAVALRKHTGIDARRSAP</sequence>
<keyword evidence="1" id="KW-0802">TPR repeat</keyword>